<dbReference type="GeneID" id="33319714"/>
<accession>A0A2Z2MJM5</accession>
<keyword evidence="3" id="KW-0808">Transferase</keyword>
<dbReference type="InterPro" id="IPR006439">
    <property type="entry name" value="HAD-SF_hydro_IA"/>
</dbReference>
<dbReference type="Gene3D" id="3.90.550.10">
    <property type="entry name" value="Spore Coat Polysaccharide Biosynthesis Protein SpsA, Chain A"/>
    <property type="match status" value="1"/>
</dbReference>
<dbReference type="KEGG" id="tprf:A3L09_04830"/>
<dbReference type="InterPro" id="IPR041492">
    <property type="entry name" value="HAD_2"/>
</dbReference>
<evidence type="ECO:0000313" key="4">
    <source>
        <dbReference type="Proteomes" id="UP000250179"/>
    </source>
</evidence>
<gene>
    <name evidence="3" type="ORF">A3L09_04830</name>
</gene>
<proteinExistence type="inferred from homology"/>
<dbReference type="GO" id="GO:0006487">
    <property type="term" value="P:protein N-linked glycosylation"/>
    <property type="evidence" value="ECO:0007669"/>
    <property type="project" value="TreeGrafter"/>
</dbReference>
<dbReference type="Pfam" id="PF13419">
    <property type="entry name" value="HAD_2"/>
    <property type="match status" value="1"/>
</dbReference>
<evidence type="ECO:0000259" key="2">
    <source>
        <dbReference type="Pfam" id="PF00535"/>
    </source>
</evidence>
<dbReference type="InterPro" id="IPR023214">
    <property type="entry name" value="HAD_sf"/>
</dbReference>
<dbReference type="NCBIfam" id="TIGR01549">
    <property type="entry name" value="HAD-SF-IA-v1"/>
    <property type="match status" value="1"/>
</dbReference>
<dbReference type="PANTHER" id="PTHR10859:SF91">
    <property type="entry name" value="DOLICHYL-PHOSPHATE BETA-GLUCOSYLTRANSFERASE"/>
    <property type="match status" value="1"/>
</dbReference>
<dbReference type="SUPFAM" id="SSF56784">
    <property type="entry name" value="HAD-like"/>
    <property type="match status" value="1"/>
</dbReference>
<evidence type="ECO:0000256" key="1">
    <source>
        <dbReference type="ARBA" id="ARBA00007958"/>
    </source>
</evidence>
<dbReference type="PRINTS" id="PR00413">
    <property type="entry name" value="HADHALOGNASE"/>
</dbReference>
<dbReference type="InterPro" id="IPR001173">
    <property type="entry name" value="Glyco_trans_2-like"/>
</dbReference>
<organism evidence="3 4">
    <name type="scientific">Thermococcus profundus</name>
    <dbReference type="NCBI Taxonomy" id="49899"/>
    <lineage>
        <taxon>Archaea</taxon>
        <taxon>Methanobacteriati</taxon>
        <taxon>Methanobacteriota</taxon>
        <taxon>Thermococci</taxon>
        <taxon>Thermococcales</taxon>
        <taxon>Thermococcaceae</taxon>
        <taxon>Thermococcus</taxon>
    </lineage>
</organism>
<dbReference type="CDD" id="cd04179">
    <property type="entry name" value="DPM_DPG-synthase_like"/>
    <property type="match status" value="1"/>
</dbReference>
<name>A0A2Z2MJM5_THEPR</name>
<dbReference type="SUPFAM" id="SSF53448">
    <property type="entry name" value="Nucleotide-diphospho-sugar transferases"/>
    <property type="match status" value="1"/>
</dbReference>
<evidence type="ECO:0000313" key="3">
    <source>
        <dbReference type="EMBL" id="ASJ02631.1"/>
    </source>
</evidence>
<dbReference type="InterPro" id="IPR029044">
    <property type="entry name" value="Nucleotide-diphossugar_trans"/>
</dbReference>
<sequence>MDIRLVIFDLDGTLVGAPRSFAEIKEELKKRLLEMGISEDLIGDLTPMYESLIRISKETGIDFKELHSIQVELEVDRMKESFLFDGVRDVLDDLKKWGIKLALVTRSSREAALIALERNGISNYFDLIVAREDVPPKDLKPEPGQIKKALQDLGIPPEKTLVVGDHGYDVIAAGKAGTLSVLITSHDSGRMSFAVESEPNFEVATISDLRDLLKRLYSTYVVVPAYNEEKTIGKVLEDLLRYFKREEIVVVNDGSRDKTQEIARSYGVHVLTHLVNRGLGGALGTGLSYAVRKGAELVVTFDADGQHLISDALRVMKPVAEGKADFAVGSRLKGDVSEMPFVKKFGNFVLDAITALFAHKYVSDSQSGLRCFNKSCASRIKITCDRYAVSSEIIIEAAKKGCRIVEVPIKAVYTEYSMKKGTNVLEGVKIALNLLFDKVR</sequence>
<dbReference type="AlphaFoldDB" id="A0A2Z2MJM5"/>
<protein>
    <submittedName>
        <fullName evidence="3">Dolichol-phosphate glucosyltransferase</fullName>
    </submittedName>
</protein>
<dbReference type="Proteomes" id="UP000250179">
    <property type="component" value="Chromosome"/>
</dbReference>
<dbReference type="InterPro" id="IPR036412">
    <property type="entry name" value="HAD-like_sf"/>
</dbReference>
<dbReference type="RefSeq" id="WP_088857889.1">
    <property type="nucleotide sequence ID" value="NZ_CP014862.1"/>
</dbReference>
<feature type="domain" description="Glycosyltransferase 2-like" evidence="2">
    <location>
        <begin position="221"/>
        <end position="340"/>
    </location>
</feature>
<dbReference type="GO" id="GO:0016740">
    <property type="term" value="F:transferase activity"/>
    <property type="evidence" value="ECO:0007669"/>
    <property type="project" value="UniProtKB-KW"/>
</dbReference>
<dbReference type="Gene3D" id="1.10.150.240">
    <property type="entry name" value="Putative phosphatase, domain 2"/>
    <property type="match status" value="1"/>
</dbReference>
<dbReference type="OrthoDB" id="11098at2157"/>
<comment type="similarity">
    <text evidence="1">Belongs to the HAD-like hydrolase superfamily.</text>
</comment>
<dbReference type="SFLD" id="SFLDG01129">
    <property type="entry name" value="C1.5:_HAD__Beta-PGM__Phosphata"/>
    <property type="match status" value="1"/>
</dbReference>
<dbReference type="PANTHER" id="PTHR10859">
    <property type="entry name" value="GLYCOSYL TRANSFERASE"/>
    <property type="match status" value="1"/>
</dbReference>
<dbReference type="SFLD" id="SFLDS00003">
    <property type="entry name" value="Haloacid_Dehalogenase"/>
    <property type="match status" value="1"/>
</dbReference>
<dbReference type="EMBL" id="CP014862">
    <property type="protein sequence ID" value="ASJ02631.1"/>
    <property type="molecule type" value="Genomic_DNA"/>
</dbReference>
<reference evidence="3 4" key="1">
    <citation type="submission" date="2016-03" db="EMBL/GenBank/DDBJ databases">
        <title>Complete genome sequence of Thermococcus profundus strain DT5432.</title>
        <authorList>
            <person name="Oger P.M."/>
        </authorList>
    </citation>
    <scope>NUCLEOTIDE SEQUENCE [LARGE SCALE GENOMIC DNA]</scope>
    <source>
        <strain evidence="3 4">DT 5432</strain>
    </source>
</reference>
<keyword evidence="4" id="KW-1185">Reference proteome</keyword>
<dbReference type="InterPro" id="IPR023198">
    <property type="entry name" value="PGP-like_dom2"/>
</dbReference>
<dbReference type="Pfam" id="PF00535">
    <property type="entry name" value="Glycos_transf_2"/>
    <property type="match status" value="1"/>
</dbReference>
<dbReference type="Gene3D" id="3.40.50.1000">
    <property type="entry name" value="HAD superfamily/HAD-like"/>
    <property type="match status" value="1"/>
</dbReference>